<dbReference type="Proteomes" id="UP001432128">
    <property type="component" value="Chromosome"/>
</dbReference>
<evidence type="ECO:0000313" key="1">
    <source>
        <dbReference type="EMBL" id="WUM22009.1"/>
    </source>
</evidence>
<protein>
    <submittedName>
        <fullName evidence="1">AvrD family protein</fullName>
    </submittedName>
</protein>
<reference evidence="1 2" key="1">
    <citation type="submission" date="2022-10" db="EMBL/GenBank/DDBJ databases">
        <title>The complete genomes of actinobacterial strains from the NBC collection.</title>
        <authorList>
            <person name="Joergensen T.S."/>
            <person name="Alvarez Arevalo M."/>
            <person name="Sterndorff E.B."/>
            <person name="Faurdal D."/>
            <person name="Vuksanovic O."/>
            <person name="Mourched A.-S."/>
            <person name="Charusanti P."/>
            <person name="Shaw S."/>
            <person name="Blin K."/>
            <person name="Weber T."/>
        </authorList>
    </citation>
    <scope>NUCLEOTIDE SEQUENCE [LARGE SCALE GENOMIC DNA]</scope>
    <source>
        <strain evidence="1 2">NBC_00319</strain>
    </source>
</reference>
<dbReference type="KEGG" id="whr:OG579_09665"/>
<dbReference type="AlphaFoldDB" id="A0AAU4K7U4"/>
<evidence type="ECO:0000313" key="2">
    <source>
        <dbReference type="Proteomes" id="UP001432128"/>
    </source>
</evidence>
<proteinExistence type="predicted"/>
<dbReference type="Pfam" id="PF05655">
    <property type="entry name" value="AvrD"/>
    <property type="match status" value="1"/>
</dbReference>
<organism evidence="1 2">
    <name type="scientific">Williamsia herbipolensis</name>
    <dbReference type="NCBI Taxonomy" id="1603258"/>
    <lineage>
        <taxon>Bacteria</taxon>
        <taxon>Bacillati</taxon>
        <taxon>Actinomycetota</taxon>
        <taxon>Actinomycetes</taxon>
        <taxon>Mycobacteriales</taxon>
        <taxon>Nocardiaceae</taxon>
        <taxon>Williamsia</taxon>
    </lineage>
</organism>
<accession>A0AAU4K7U4</accession>
<dbReference type="InterPro" id="IPR008799">
    <property type="entry name" value="Pseudomon_AvrD"/>
</dbReference>
<dbReference type="RefSeq" id="WP_328858952.1">
    <property type="nucleotide sequence ID" value="NZ_CP108021.1"/>
</dbReference>
<dbReference type="EMBL" id="CP108021">
    <property type="protein sequence ID" value="WUM22009.1"/>
    <property type="molecule type" value="Genomic_DNA"/>
</dbReference>
<sequence length="324" mass="34459">MTAPAIHASIDDLLGARSGRFFGERYRLVGQELTVRDRWSDPSGAVGLSGNVVIAYPDAWSTKGTRAVRPHVSTIDGAVTASLCASALLASDPHVFAAQIEKAWISDLRLMAGGTPQEDAESVALLAVVTGRHEGDGATMIDVDANLGSMRLLFTVTVIGRARLEDLRADGAARPLVGTGYVGGVLDLRSVVIDRDRRTCTAELSRSGAATPPGRAMVAAGHRDHHTDVEHIVAVAQAAQALLYDLDGVSRASSNTLWMRSYHAKRTLAPVAFDGPAALRSSIVDHETVEMTDGLWSVSEWEASCADVTSTFEVAHRLPDGARR</sequence>
<keyword evidence="2" id="KW-1185">Reference proteome</keyword>
<name>A0AAU4K7U4_9NOCA</name>
<gene>
    <name evidence="1" type="ORF">OG579_09665</name>
</gene>